<proteinExistence type="predicted"/>
<feature type="region of interest" description="Disordered" evidence="1">
    <location>
        <begin position="69"/>
        <end position="91"/>
    </location>
</feature>
<feature type="compositionally biased region" description="Polar residues" evidence="1">
    <location>
        <begin position="252"/>
        <end position="261"/>
    </location>
</feature>
<name>A0ABX7FWA8_BRECH</name>
<keyword evidence="4" id="KW-1185">Reference proteome</keyword>
<keyword evidence="2" id="KW-1133">Transmembrane helix</keyword>
<evidence type="ECO:0000313" key="4">
    <source>
        <dbReference type="Proteomes" id="UP000596248"/>
    </source>
</evidence>
<dbReference type="Proteomes" id="UP000596248">
    <property type="component" value="Chromosome"/>
</dbReference>
<reference evidence="3 4" key="1">
    <citation type="submission" date="2021-01" db="EMBL/GenBank/DDBJ databases">
        <title>Identification of strong promoters based on the transcriptome of Brevibacillus choshinensis.</title>
        <authorList>
            <person name="Yao D."/>
            <person name="Zhang K."/>
            <person name="Wu J."/>
        </authorList>
    </citation>
    <scope>NUCLEOTIDE SEQUENCE [LARGE SCALE GENOMIC DNA]</scope>
    <source>
        <strain evidence="3 4">HPD31-SP3</strain>
    </source>
</reference>
<feature type="transmembrane region" description="Helical" evidence="2">
    <location>
        <begin position="18"/>
        <end position="36"/>
    </location>
</feature>
<gene>
    <name evidence="3" type="ORF">JNE38_14240</name>
</gene>
<feature type="compositionally biased region" description="Polar residues" evidence="1">
    <location>
        <begin position="71"/>
        <end position="91"/>
    </location>
</feature>
<dbReference type="EMBL" id="CP069127">
    <property type="protein sequence ID" value="QRG70170.1"/>
    <property type="molecule type" value="Genomic_DNA"/>
</dbReference>
<keyword evidence="2" id="KW-0472">Membrane</keyword>
<protein>
    <submittedName>
        <fullName evidence="3">Uncharacterized protein</fullName>
    </submittedName>
</protein>
<feature type="region of interest" description="Disordered" evidence="1">
    <location>
        <begin position="232"/>
        <end position="266"/>
    </location>
</feature>
<keyword evidence="2" id="KW-0812">Transmembrane</keyword>
<sequence>MFRAGGLVLSKKNEAGKFIVMIAVVIGIALGSIYLLQSLVFKPKSQAATPKVPEASHVQAEQTIALENIQKDQPISTPSNEEPASGDGTSSIEEISEPFYAKLKDGEYVGVWHQSGTEKQINLSLGTKEVKSLLGNPDRESYEDGESIYLCYQYGKLSIFFEEDNQRISFMTYEDDDSLLQKPWLLGLDKTQDTGNVDFYQSPSGYTSVKVDHVPEQKRVIVYLQSQYGASDSQEQTHAAQEPVTSAAGPEQKQSTPNASGGYTIHPGEELTIEDWTVTNKSPYHSAAYQIDVNYHFAYNNSNWVKVITNPEKKLELMPGETSTVQIKVKSSKHAPKGSYRYIVSLKQGWQTVGIKEFTVEVQ</sequence>
<evidence type="ECO:0000256" key="1">
    <source>
        <dbReference type="SAM" id="MobiDB-lite"/>
    </source>
</evidence>
<evidence type="ECO:0000256" key="2">
    <source>
        <dbReference type="SAM" id="Phobius"/>
    </source>
</evidence>
<evidence type="ECO:0000313" key="3">
    <source>
        <dbReference type="EMBL" id="QRG70170.1"/>
    </source>
</evidence>
<organism evidence="3 4">
    <name type="scientific">Brevibacillus choshinensis</name>
    <dbReference type="NCBI Taxonomy" id="54911"/>
    <lineage>
        <taxon>Bacteria</taxon>
        <taxon>Bacillati</taxon>
        <taxon>Bacillota</taxon>
        <taxon>Bacilli</taxon>
        <taxon>Bacillales</taxon>
        <taxon>Paenibacillaceae</taxon>
        <taxon>Brevibacillus</taxon>
    </lineage>
</organism>
<accession>A0ABX7FWA8</accession>